<protein>
    <recommendedName>
        <fullName evidence="1">Rv3660c-like CheY-like N-terminal domain-containing protein</fullName>
    </recommendedName>
</protein>
<evidence type="ECO:0000313" key="2">
    <source>
        <dbReference type="EMBL" id="AGG65712.1"/>
    </source>
</evidence>
<keyword evidence="3" id="KW-1185">Reference proteome</keyword>
<dbReference type="InterPro" id="IPR027417">
    <property type="entry name" value="P-loop_NTPase"/>
</dbReference>
<name>M1URP6_9CORY</name>
<sequence length="354" mass="37051">MKTPRTQAILIAIEDPALHPEAMHVAAATGRPIIETTSPGDIARHFHRVSAVLIDAASSANITNEKRRDRVFLLDLDPGPSNWKAAVQIHAEEAYILPAQTAELLGALGREDSKTTASAGVVIGVMGAVGGVGASTLAAVLARKRSAHNTTVLIDGVPSSGGIDLLVGAEETLGARWPDMGFKRGSVQATDVLEALPHTKDKMAVLSTARSKVLDPFQLNPAELSAAISCFSASENTVDVIVDLPAHWANSEVMEHLSYLVLVVPAEVRAVAAAGAVALELQPFQLPLLVVLRHRGWSGLDVGDVEEILGCDVIAELGTIAKLPKSLEMQGLTGLLPRALSATADAVLAEITNG</sequence>
<dbReference type="InterPro" id="IPR059050">
    <property type="entry name" value="Rv3660c_N"/>
</dbReference>
<dbReference type="HOGENOM" id="CLU_042654_1_0_11"/>
<dbReference type="Gene3D" id="3.40.50.300">
    <property type="entry name" value="P-loop containing nucleotide triphosphate hydrolases"/>
    <property type="match status" value="1"/>
</dbReference>
<dbReference type="NCBIfam" id="TIGR03815">
    <property type="entry name" value="CpaE_hom_Actino"/>
    <property type="match status" value="1"/>
</dbReference>
<reference evidence="2 3" key="1">
    <citation type="submission" date="2013-02" db="EMBL/GenBank/DDBJ databases">
        <title>The complete genome sequence of Corynebacterium callunae DSM 20147.</title>
        <authorList>
            <person name="Ruckert C."/>
            <person name="Albersmeier A."/>
            <person name="Kalinowski J."/>
        </authorList>
    </citation>
    <scope>NUCLEOTIDE SEQUENCE [LARGE SCALE GENOMIC DNA]</scope>
    <source>
        <strain evidence="2 3">DSM 20147</strain>
    </source>
</reference>
<dbReference type="KEGG" id="ccn:H924_01280"/>
<accession>M1URP6</accession>
<dbReference type="PATRIC" id="fig|1121353.3.peg.266"/>
<proteinExistence type="predicted"/>
<dbReference type="STRING" id="1121353.H924_01280"/>
<feature type="domain" description="Rv3660c-like CheY-like N-terminal" evidence="1">
    <location>
        <begin position="13"/>
        <end position="112"/>
    </location>
</feature>
<evidence type="ECO:0000259" key="1">
    <source>
        <dbReference type="Pfam" id="PF26563"/>
    </source>
</evidence>
<dbReference type="OrthoDB" id="3252838at2"/>
<gene>
    <name evidence="2" type="ORF">H924_01280</name>
</gene>
<dbReference type="InterPro" id="IPR022521">
    <property type="entry name" value="Rv3660c"/>
</dbReference>
<dbReference type="RefSeq" id="WP_015650166.1">
    <property type="nucleotide sequence ID" value="NC_020506.1"/>
</dbReference>
<organism evidence="2 3">
    <name type="scientific">Corynebacterium callunae DSM 20147</name>
    <dbReference type="NCBI Taxonomy" id="1121353"/>
    <lineage>
        <taxon>Bacteria</taxon>
        <taxon>Bacillati</taxon>
        <taxon>Actinomycetota</taxon>
        <taxon>Actinomycetes</taxon>
        <taxon>Mycobacteriales</taxon>
        <taxon>Corynebacteriaceae</taxon>
        <taxon>Corynebacterium</taxon>
    </lineage>
</organism>
<dbReference type="Pfam" id="PF26563">
    <property type="entry name" value="Rv3660c_N"/>
    <property type="match status" value="1"/>
</dbReference>
<dbReference type="EMBL" id="CP004354">
    <property type="protein sequence ID" value="AGG65712.1"/>
    <property type="molecule type" value="Genomic_DNA"/>
</dbReference>
<evidence type="ECO:0000313" key="3">
    <source>
        <dbReference type="Proteomes" id="UP000011760"/>
    </source>
</evidence>
<dbReference type="SUPFAM" id="SSF52540">
    <property type="entry name" value="P-loop containing nucleoside triphosphate hydrolases"/>
    <property type="match status" value="1"/>
</dbReference>
<dbReference type="AlphaFoldDB" id="M1URP6"/>
<dbReference type="Proteomes" id="UP000011760">
    <property type="component" value="Chromosome"/>
</dbReference>
<dbReference type="eggNOG" id="COG0455">
    <property type="taxonomic scope" value="Bacteria"/>
</dbReference>